<dbReference type="InterPro" id="IPR029058">
    <property type="entry name" value="AB_hydrolase_fold"/>
</dbReference>
<evidence type="ECO:0000313" key="3">
    <source>
        <dbReference type="EMBL" id="XCP82325.1"/>
    </source>
</evidence>
<name>A0AAU8N1R9_9ACTO</name>
<dbReference type="EMBL" id="CP159989">
    <property type="protein sequence ID" value="XCP82325.1"/>
    <property type="molecule type" value="Genomic_DNA"/>
</dbReference>
<dbReference type="GO" id="GO:0016787">
    <property type="term" value="F:hydrolase activity"/>
    <property type="evidence" value="ECO:0007669"/>
    <property type="project" value="UniProtKB-KW"/>
</dbReference>
<dbReference type="Pfam" id="PF12697">
    <property type="entry name" value="Abhydrolase_6"/>
    <property type="match status" value="1"/>
</dbReference>
<dbReference type="AlphaFoldDB" id="A0AAU8N1R9"/>
<feature type="region of interest" description="Disordered" evidence="1">
    <location>
        <begin position="111"/>
        <end position="165"/>
    </location>
</feature>
<dbReference type="SUPFAM" id="SSF53474">
    <property type="entry name" value="alpha/beta-Hydrolases"/>
    <property type="match status" value="1"/>
</dbReference>
<gene>
    <name evidence="3" type="ORF">ABXS69_10370</name>
</gene>
<dbReference type="InterPro" id="IPR000073">
    <property type="entry name" value="AB_hydrolase_1"/>
</dbReference>
<keyword evidence="3" id="KW-0378">Hydrolase</keyword>
<dbReference type="RefSeq" id="WP_366180570.1">
    <property type="nucleotide sequence ID" value="NZ_CP159989.1"/>
</dbReference>
<organism evidence="3">
    <name type="scientific">Actinomyces timonensis</name>
    <dbReference type="NCBI Taxonomy" id="1288391"/>
    <lineage>
        <taxon>Bacteria</taxon>
        <taxon>Bacillati</taxon>
        <taxon>Actinomycetota</taxon>
        <taxon>Actinomycetes</taxon>
        <taxon>Actinomycetales</taxon>
        <taxon>Actinomycetaceae</taxon>
        <taxon>Actinomyces</taxon>
    </lineage>
</organism>
<dbReference type="Gene3D" id="3.40.50.1820">
    <property type="entry name" value="alpha/beta hydrolase"/>
    <property type="match status" value="1"/>
</dbReference>
<sequence length="165" mass="17257">MTDAQDRWESRLAEHTVHRRQGEGPVVVLLNGCGLASVSWDAVVETLPGRAIIAVDRPGRCGTVNDGLPDLRQEADILARIVGDDAPAIVVAHSMAAFQAEALARLHPSLGAGDRARRPRSQVERSLRSSAPRGGGGDRPRAGLGGPGRAGAARRGGRGPLRDAS</sequence>
<evidence type="ECO:0000256" key="1">
    <source>
        <dbReference type="SAM" id="MobiDB-lite"/>
    </source>
</evidence>
<proteinExistence type="predicted"/>
<reference evidence="3" key="1">
    <citation type="submission" date="2024-05" db="EMBL/GenBank/DDBJ databases">
        <title>Draft genome assemblies of 36 bacteria isolated from hibernating arctic ground squirrels.</title>
        <authorList>
            <person name="McKee H."/>
            <person name="Mullen L."/>
            <person name="Drown D.M."/>
            <person name="Duddleston K.N."/>
        </authorList>
    </citation>
    <scope>NUCLEOTIDE SEQUENCE</scope>
    <source>
        <strain evidence="3">AR004</strain>
    </source>
</reference>
<evidence type="ECO:0000259" key="2">
    <source>
        <dbReference type="Pfam" id="PF12697"/>
    </source>
</evidence>
<feature type="domain" description="AB hydrolase-1" evidence="2">
    <location>
        <begin position="27"/>
        <end position="129"/>
    </location>
</feature>
<protein>
    <submittedName>
        <fullName evidence="3">Alpha/beta fold hydrolase</fullName>
    </submittedName>
</protein>
<accession>A0AAU8N1R9</accession>